<evidence type="ECO:0000313" key="2">
    <source>
        <dbReference type="Proteomes" id="UP000238296"/>
    </source>
</evidence>
<dbReference type="AlphaFoldDB" id="A0A2S8BP16"/>
<evidence type="ECO:0000313" key="1">
    <source>
        <dbReference type="EMBL" id="PQM48415.1"/>
    </source>
</evidence>
<proteinExistence type="predicted"/>
<protein>
    <submittedName>
        <fullName evidence="1">Uncharacterized protein</fullName>
    </submittedName>
</protein>
<accession>A0A2S8BP16</accession>
<reference evidence="1 2" key="1">
    <citation type="journal article" date="2017" name="Int. J. Syst. Evol. Microbiol.">
        <title>Mycobacterium talmoniae sp. nov., a slowly growing mycobacterium isolated from human respiratory samples.</title>
        <authorList>
            <person name="Davidson R.M."/>
            <person name="DeGroote M.A."/>
            <person name="Marola J.L."/>
            <person name="Buss S."/>
            <person name="Jones V."/>
            <person name="McNeil M.R."/>
            <person name="Freifeld A.G."/>
            <person name="Elaine Epperson L."/>
            <person name="Hasan N.A."/>
            <person name="Jackson M."/>
            <person name="Iwen P.C."/>
            <person name="Salfinger M."/>
            <person name="Strong M."/>
        </authorList>
    </citation>
    <scope>NUCLEOTIDE SEQUENCE [LARGE SCALE GENOMIC DNA]</scope>
    <source>
        <strain evidence="1 2">ATCC BAA-2683</strain>
    </source>
</reference>
<dbReference type="EMBL" id="PPEA01000201">
    <property type="protein sequence ID" value="PQM48415.1"/>
    <property type="molecule type" value="Genomic_DNA"/>
</dbReference>
<dbReference type="Proteomes" id="UP000238296">
    <property type="component" value="Unassembled WGS sequence"/>
</dbReference>
<comment type="caution">
    <text evidence="1">The sequence shown here is derived from an EMBL/GenBank/DDBJ whole genome shotgun (WGS) entry which is preliminary data.</text>
</comment>
<gene>
    <name evidence="1" type="ORF">C1Y40_01380</name>
</gene>
<organism evidence="1 2">
    <name type="scientific">Mycobacterium talmoniae</name>
    <dbReference type="NCBI Taxonomy" id="1858794"/>
    <lineage>
        <taxon>Bacteria</taxon>
        <taxon>Bacillati</taxon>
        <taxon>Actinomycetota</taxon>
        <taxon>Actinomycetes</taxon>
        <taxon>Mycobacteriales</taxon>
        <taxon>Mycobacteriaceae</taxon>
        <taxon>Mycobacterium</taxon>
    </lineage>
</organism>
<name>A0A2S8BP16_9MYCO</name>
<sequence length="114" mass="12159">MVRKNVTPEVATPKSSKLEVFCTISTSTCMDNPMPAPSTSRYTDCSSAGVAASIRDISTKASAIRAVPATGKILYRPVRPTTVPLPVEVISMPTTIGSVRRPEVVAETPLTYCM</sequence>